<keyword evidence="3" id="KW-0812">Transmembrane</keyword>
<evidence type="ECO:0000256" key="6">
    <source>
        <dbReference type="ARBA" id="ARBA00023180"/>
    </source>
</evidence>
<dbReference type="RefSeq" id="XP_002896277.1">
    <property type="nucleotide sequence ID" value="XM_002896231.1"/>
</dbReference>
<reference evidence="9" key="1">
    <citation type="journal article" date="2009" name="Nature">
        <title>Genome sequence and analysis of the Irish potato famine pathogen Phytophthora infestans.</title>
        <authorList>
            <consortium name="The Broad Institute Genome Sequencing Platform"/>
            <person name="Haas B.J."/>
            <person name="Kamoun S."/>
            <person name="Zody M.C."/>
            <person name="Jiang R.H."/>
            <person name="Handsaker R.E."/>
            <person name="Cano L.M."/>
            <person name="Grabherr M."/>
            <person name="Kodira C.D."/>
            <person name="Raffaele S."/>
            <person name="Torto-Alalibo T."/>
            <person name="Bozkurt T.O."/>
            <person name="Ah-Fong A.M."/>
            <person name="Alvarado L."/>
            <person name="Anderson V.L."/>
            <person name="Armstrong M.R."/>
            <person name="Avrova A."/>
            <person name="Baxter L."/>
            <person name="Beynon J."/>
            <person name="Boevink P.C."/>
            <person name="Bollmann S.R."/>
            <person name="Bos J.I."/>
            <person name="Bulone V."/>
            <person name="Cai G."/>
            <person name="Cakir C."/>
            <person name="Carrington J.C."/>
            <person name="Chawner M."/>
            <person name="Conti L."/>
            <person name="Costanzo S."/>
            <person name="Ewan R."/>
            <person name="Fahlgren N."/>
            <person name="Fischbach M.A."/>
            <person name="Fugelstad J."/>
            <person name="Gilroy E.M."/>
            <person name="Gnerre S."/>
            <person name="Green P.J."/>
            <person name="Grenville-Briggs L.J."/>
            <person name="Griffith J."/>
            <person name="Grunwald N.J."/>
            <person name="Horn K."/>
            <person name="Horner N.R."/>
            <person name="Hu C.H."/>
            <person name="Huitema E."/>
            <person name="Jeong D.H."/>
            <person name="Jones A.M."/>
            <person name="Jones J.D."/>
            <person name="Jones R.W."/>
            <person name="Karlsson E.K."/>
            <person name="Kunjeti S.G."/>
            <person name="Lamour K."/>
            <person name="Liu Z."/>
            <person name="Ma L."/>
            <person name="Maclean D."/>
            <person name="Chibucos M.C."/>
            <person name="McDonald H."/>
            <person name="McWalters J."/>
            <person name="Meijer H.J."/>
            <person name="Morgan W."/>
            <person name="Morris P.F."/>
            <person name="Munro C.A."/>
            <person name="O'Neill K."/>
            <person name="Ospina-Giraldo M."/>
            <person name="Pinzon A."/>
            <person name="Pritchard L."/>
            <person name="Ramsahoye B."/>
            <person name="Ren Q."/>
            <person name="Restrepo S."/>
            <person name="Roy S."/>
            <person name="Sadanandom A."/>
            <person name="Savidor A."/>
            <person name="Schornack S."/>
            <person name="Schwartz D.C."/>
            <person name="Schumann U.D."/>
            <person name="Schwessinger B."/>
            <person name="Seyer L."/>
            <person name="Sharpe T."/>
            <person name="Silvar C."/>
            <person name="Song J."/>
            <person name="Studholme D.J."/>
            <person name="Sykes S."/>
            <person name="Thines M."/>
            <person name="van de Vondervoort P.J."/>
            <person name="Phuntumart V."/>
            <person name="Wawra S."/>
            <person name="Weide R."/>
            <person name="Win J."/>
            <person name="Young C."/>
            <person name="Zhou S."/>
            <person name="Fry W."/>
            <person name="Meyers B.C."/>
            <person name="van West P."/>
            <person name="Ristaino J."/>
            <person name="Govers F."/>
            <person name="Birch P.R."/>
            <person name="Whisson S.C."/>
            <person name="Judelson H.S."/>
            <person name="Nusbaum C."/>
        </authorList>
    </citation>
    <scope>NUCLEOTIDE SEQUENCE [LARGE SCALE GENOMIC DNA]</scope>
    <source>
        <strain evidence="9">T30-4</strain>
    </source>
</reference>
<dbReference type="AlphaFoldDB" id="D0NXC7"/>
<accession>D0NXC7</accession>
<dbReference type="KEGG" id="pif:PITG_17955"/>
<keyword evidence="7" id="KW-0732">Signal</keyword>
<feature type="signal peptide" evidence="7">
    <location>
        <begin position="1"/>
        <end position="19"/>
    </location>
</feature>
<organism evidence="8 9">
    <name type="scientific">Phytophthora infestans (strain T30-4)</name>
    <name type="common">Potato late blight agent</name>
    <dbReference type="NCBI Taxonomy" id="403677"/>
    <lineage>
        <taxon>Eukaryota</taxon>
        <taxon>Sar</taxon>
        <taxon>Stramenopiles</taxon>
        <taxon>Oomycota</taxon>
        <taxon>Peronosporomycetes</taxon>
        <taxon>Peronosporales</taxon>
        <taxon>Peronosporaceae</taxon>
        <taxon>Phytophthora</taxon>
    </lineage>
</organism>
<dbReference type="GeneID" id="9464132"/>
<evidence type="ECO:0000256" key="2">
    <source>
        <dbReference type="ARBA" id="ARBA00010532"/>
    </source>
</evidence>
<sequence>MITGAFIAIIALLYGTVLPAVIDNAVKDGVATCSTSDIEEDSYLDPYADCDDCTPYYYSLHMMNATNAEAYLAGDADTLEVQEMGPYTYRRREVKLDVELLDDGNRVSYKQYTYHTFEPDMSCDGCSDTDEVTALDAGYMSVIAGAGGEMAFLVRLALGSTARR</sequence>
<evidence type="ECO:0000313" key="9">
    <source>
        <dbReference type="Proteomes" id="UP000006643"/>
    </source>
</evidence>
<evidence type="ECO:0000256" key="1">
    <source>
        <dbReference type="ARBA" id="ARBA00004370"/>
    </source>
</evidence>
<dbReference type="InParanoid" id="D0NXC7"/>
<dbReference type="Pfam" id="PF01130">
    <property type="entry name" value="CD36"/>
    <property type="match status" value="1"/>
</dbReference>
<comment type="subcellular location">
    <subcellularLocation>
        <location evidence="1">Membrane</location>
    </subcellularLocation>
</comment>
<keyword evidence="4" id="KW-1133">Transmembrane helix</keyword>
<keyword evidence="9" id="KW-1185">Reference proteome</keyword>
<dbReference type="PANTHER" id="PTHR11923:SF51">
    <property type="entry name" value="LYSOSOME MEMBRANE PROTEIN 2"/>
    <property type="match status" value="1"/>
</dbReference>
<dbReference type="GO" id="GO:0005737">
    <property type="term" value="C:cytoplasm"/>
    <property type="evidence" value="ECO:0007669"/>
    <property type="project" value="TreeGrafter"/>
</dbReference>
<keyword evidence="6" id="KW-0325">Glycoprotein</keyword>
<dbReference type="Proteomes" id="UP000006643">
    <property type="component" value="Unassembled WGS sequence"/>
</dbReference>
<dbReference type="eggNOG" id="ENOG502RRVD">
    <property type="taxonomic scope" value="Eukaryota"/>
</dbReference>
<proteinExistence type="inferred from homology"/>
<feature type="chain" id="PRO_5003013157" evidence="7">
    <location>
        <begin position="20"/>
        <end position="164"/>
    </location>
</feature>
<evidence type="ECO:0000256" key="3">
    <source>
        <dbReference type="ARBA" id="ARBA00022692"/>
    </source>
</evidence>
<name>D0NXC7_PHYIT</name>
<evidence type="ECO:0000256" key="7">
    <source>
        <dbReference type="SAM" id="SignalP"/>
    </source>
</evidence>
<comment type="similarity">
    <text evidence="2">Belongs to the CD36 family.</text>
</comment>
<dbReference type="OrthoDB" id="18585at2759"/>
<evidence type="ECO:0000256" key="4">
    <source>
        <dbReference type="ARBA" id="ARBA00022989"/>
    </source>
</evidence>
<dbReference type="OMA" id="SANDHYE"/>
<dbReference type="GO" id="GO:0005044">
    <property type="term" value="F:scavenger receptor activity"/>
    <property type="evidence" value="ECO:0007669"/>
    <property type="project" value="TreeGrafter"/>
</dbReference>
<dbReference type="InterPro" id="IPR002159">
    <property type="entry name" value="CD36_fam"/>
</dbReference>
<gene>
    <name evidence="8" type="ORF">PITG_17955</name>
</gene>
<evidence type="ECO:0000256" key="5">
    <source>
        <dbReference type="ARBA" id="ARBA00023136"/>
    </source>
</evidence>
<evidence type="ECO:0000313" key="8">
    <source>
        <dbReference type="EMBL" id="EEY67724.1"/>
    </source>
</evidence>
<keyword evidence="5" id="KW-0472">Membrane</keyword>
<dbReference type="PANTHER" id="PTHR11923">
    <property type="entry name" value="SCAVENGER RECEPTOR CLASS B TYPE-1 SR-B1"/>
    <property type="match status" value="1"/>
</dbReference>
<dbReference type="HOGENOM" id="CLU_097000_0_0_1"/>
<dbReference type="VEuPathDB" id="FungiDB:PITG_17955"/>
<protein>
    <submittedName>
        <fullName evidence="8">Uncharacterized protein</fullName>
    </submittedName>
</protein>
<dbReference type="GO" id="GO:0016020">
    <property type="term" value="C:membrane"/>
    <property type="evidence" value="ECO:0007669"/>
    <property type="project" value="UniProtKB-SubCell"/>
</dbReference>
<dbReference type="EMBL" id="DS028181">
    <property type="protein sequence ID" value="EEY67724.1"/>
    <property type="molecule type" value="Genomic_DNA"/>
</dbReference>